<dbReference type="RefSeq" id="WP_182890595.1">
    <property type="nucleotide sequence ID" value="NZ_JACGZW010000003.1"/>
</dbReference>
<dbReference type="Proteomes" id="UP000526734">
    <property type="component" value="Unassembled WGS sequence"/>
</dbReference>
<evidence type="ECO:0000313" key="2">
    <source>
        <dbReference type="Proteomes" id="UP000526734"/>
    </source>
</evidence>
<name>A0A7W3VUJ5_9PSEU</name>
<dbReference type="EMBL" id="JACGZW010000003">
    <property type="protein sequence ID" value="MBB1153474.1"/>
    <property type="molecule type" value="Genomic_DNA"/>
</dbReference>
<evidence type="ECO:0008006" key="3">
    <source>
        <dbReference type="Google" id="ProtNLM"/>
    </source>
</evidence>
<comment type="caution">
    <text evidence="1">The sequence shown here is derived from an EMBL/GenBank/DDBJ whole genome shotgun (WGS) entry which is preliminary data.</text>
</comment>
<organism evidence="1 2">
    <name type="scientific">Amycolatopsis dendrobii</name>
    <dbReference type="NCBI Taxonomy" id="2760662"/>
    <lineage>
        <taxon>Bacteria</taxon>
        <taxon>Bacillati</taxon>
        <taxon>Actinomycetota</taxon>
        <taxon>Actinomycetes</taxon>
        <taxon>Pseudonocardiales</taxon>
        <taxon>Pseudonocardiaceae</taxon>
        <taxon>Amycolatopsis</taxon>
    </lineage>
</organism>
<evidence type="ECO:0000313" key="1">
    <source>
        <dbReference type="EMBL" id="MBB1153474.1"/>
    </source>
</evidence>
<protein>
    <recommendedName>
        <fullName evidence="3">Holliday junction resolvase</fullName>
    </recommendedName>
</protein>
<proteinExistence type="predicted"/>
<sequence>MRTRTAAEIGRSNRNRGAQAERDLAKFLRAWWPRAERAVVTGWKTSDRASEDCGDIRGTPGLVWQCKAVADMSDAGIEAALVDTETQAVAAGADYGILVHRRPGKSDPARWWAYLPIGDLGQLATRDLGSPLRRSSVVIPVRLQLQHLVPLLLRAGYGTPTYAESA</sequence>
<accession>A0A7W3VUJ5</accession>
<gene>
    <name evidence="1" type="ORF">H4281_10070</name>
</gene>
<keyword evidence="2" id="KW-1185">Reference proteome</keyword>
<reference evidence="1 2" key="1">
    <citation type="submission" date="2020-08" db="EMBL/GenBank/DDBJ databases">
        <title>Amycolatopsis sp. nov. DR6-1 isolated from Dendrobium heterocarpum.</title>
        <authorList>
            <person name="Tedsree N."/>
            <person name="Kuncharoen N."/>
            <person name="Likhitwitayawuid K."/>
            <person name="Tanasupawat S."/>
        </authorList>
    </citation>
    <scope>NUCLEOTIDE SEQUENCE [LARGE SCALE GENOMIC DNA]</scope>
    <source>
        <strain evidence="1 2">DR6-1</strain>
    </source>
</reference>
<dbReference type="AlphaFoldDB" id="A0A7W3VUJ5"/>